<feature type="transmembrane region" description="Helical" evidence="8">
    <location>
        <begin position="156"/>
        <end position="176"/>
    </location>
</feature>
<feature type="transmembrane region" description="Helical" evidence="8">
    <location>
        <begin position="65"/>
        <end position="84"/>
    </location>
</feature>
<comment type="subcellular location">
    <subcellularLocation>
        <location evidence="1">Cell membrane</location>
        <topology evidence="1">Multi-pass membrane protein</topology>
    </subcellularLocation>
</comment>
<keyword evidence="3" id="KW-1003">Cell membrane</keyword>
<feature type="transmembrane region" description="Helical" evidence="8">
    <location>
        <begin position="210"/>
        <end position="230"/>
    </location>
</feature>
<organism evidence="9 10">
    <name type="scientific">Candidatus Coproplasma avicola</name>
    <dbReference type="NCBI Taxonomy" id="2840744"/>
    <lineage>
        <taxon>Bacteria</taxon>
        <taxon>Bacillati</taxon>
        <taxon>Bacillota</taxon>
        <taxon>Clostridia</taxon>
        <taxon>Eubacteriales</taxon>
        <taxon>Candidatus Coproplasma</taxon>
    </lineage>
</organism>
<dbReference type="GO" id="GO:0046872">
    <property type="term" value="F:metal ion binding"/>
    <property type="evidence" value="ECO:0007669"/>
    <property type="project" value="UniProtKB-KW"/>
</dbReference>
<keyword evidence="7" id="KW-0862">Zinc</keyword>
<evidence type="ECO:0000256" key="8">
    <source>
        <dbReference type="SAM" id="Phobius"/>
    </source>
</evidence>
<name>A0A9D1E673_9FIRM</name>
<feature type="transmembrane region" description="Helical" evidence="8">
    <location>
        <begin position="32"/>
        <end position="53"/>
    </location>
</feature>
<feature type="binding site" evidence="7">
    <location>
        <position position="209"/>
    </location>
    <ligand>
        <name>Zn(2+)</name>
        <dbReference type="ChEBI" id="CHEBI:29105"/>
    </ligand>
</feature>
<evidence type="ECO:0000313" key="10">
    <source>
        <dbReference type="Proteomes" id="UP000823913"/>
    </source>
</evidence>
<reference evidence="9" key="2">
    <citation type="journal article" date="2021" name="PeerJ">
        <title>Extensive microbial diversity within the chicken gut microbiome revealed by metagenomics and culture.</title>
        <authorList>
            <person name="Gilroy R."/>
            <person name="Ravi A."/>
            <person name="Getino M."/>
            <person name="Pursley I."/>
            <person name="Horton D.L."/>
            <person name="Alikhan N.F."/>
            <person name="Baker D."/>
            <person name="Gharbi K."/>
            <person name="Hall N."/>
            <person name="Watson M."/>
            <person name="Adriaenssens E.M."/>
            <person name="Foster-Nyarko E."/>
            <person name="Jarju S."/>
            <person name="Secka A."/>
            <person name="Antonio M."/>
            <person name="Oren A."/>
            <person name="Chaudhuri R.R."/>
            <person name="La Ragione R."/>
            <person name="Hildebrand F."/>
            <person name="Pallen M.J."/>
        </authorList>
    </citation>
    <scope>NUCLEOTIDE SEQUENCE</scope>
    <source>
        <strain evidence="9">ChiW16-3235</strain>
    </source>
</reference>
<dbReference type="PANTHER" id="PTHR20855">
    <property type="entry name" value="ADIPOR/PROGESTIN RECEPTOR-RELATED"/>
    <property type="match status" value="1"/>
</dbReference>
<dbReference type="AlphaFoldDB" id="A0A9D1E673"/>
<dbReference type="NCBIfam" id="TIGR01065">
    <property type="entry name" value="hlyIII"/>
    <property type="match status" value="1"/>
</dbReference>
<accession>A0A9D1E673</accession>
<evidence type="ECO:0000256" key="2">
    <source>
        <dbReference type="ARBA" id="ARBA00008488"/>
    </source>
</evidence>
<dbReference type="PANTHER" id="PTHR20855:SF3">
    <property type="entry name" value="LD03007P"/>
    <property type="match status" value="1"/>
</dbReference>
<evidence type="ECO:0000256" key="3">
    <source>
        <dbReference type="ARBA" id="ARBA00022475"/>
    </source>
</evidence>
<comment type="similarity">
    <text evidence="2">Belongs to the UPF0073 (Hly-III) family.</text>
</comment>
<dbReference type="InterPro" id="IPR005744">
    <property type="entry name" value="Hy-lIII"/>
</dbReference>
<dbReference type="GO" id="GO:0005886">
    <property type="term" value="C:plasma membrane"/>
    <property type="evidence" value="ECO:0007669"/>
    <property type="project" value="UniProtKB-SubCell"/>
</dbReference>
<evidence type="ECO:0000256" key="7">
    <source>
        <dbReference type="PIRSR" id="PIRSR604254-1"/>
    </source>
</evidence>
<keyword evidence="5 8" id="KW-1133">Transmembrane helix</keyword>
<keyword evidence="7" id="KW-0479">Metal-binding</keyword>
<dbReference type="InterPro" id="IPR004254">
    <property type="entry name" value="AdipoR/HlyIII-related"/>
</dbReference>
<feature type="binding site" evidence="7">
    <location>
        <position position="213"/>
    </location>
    <ligand>
        <name>Zn(2+)</name>
        <dbReference type="ChEBI" id="CHEBI:29105"/>
    </ligand>
</feature>
<keyword evidence="6 8" id="KW-0472">Membrane</keyword>
<feature type="transmembrane region" description="Helical" evidence="8">
    <location>
        <begin position="96"/>
        <end position="119"/>
    </location>
</feature>
<dbReference type="EMBL" id="DVHK01000074">
    <property type="protein sequence ID" value="HIR67020.1"/>
    <property type="molecule type" value="Genomic_DNA"/>
</dbReference>
<evidence type="ECO:0000256" key="4">
    <source>
        <dbReference type="ARBA" id="ARBA00022692"/>
    </source>
</evidence>
<feature type="binding site" evidence="7">
    <location>
        <position position="83"/>
    </location>
    <ligand>
        <name>Zn(2+)</name>
        <dbReference type="ChEBI" id="CHEBI:29105"/>
    </ligand>
</feature>
<keyword evidence="4 8" id="KW-0812">Transmembrane</keyword>
<evidence type="ECO:0000256" key="6">
    <source>
        <dbReference type="ARBA" id="ARBA00023136"/>
    </source>
</evidence>
<comment type="caution">
    <text evidence="9">The sequence shown here is derived from an EMBL/GenBank/DDBJ whole genome shotgun (WGS) entry which is preliminary data.</text>
</comment>
<dbReference type="Pfam" id="PF03006">
    <property type="entry name" value="HlyIII"/>
    <property type="match status" value="1"/>
</dbReference>
<sequence length="231" mass="25153">MEKTLTAGGAGGRSKIRPAEPVYGKGEDLFNAISHIVGGALGIAILIALFIAASANPTPNKYAAAGIYSLSIIILYTMSALYHFFPQGRAKRLFRIFDHCTIFLLIAGCYTPFCLITFWGTPLGYTILGVEWGLAVLGITFNAINMRWKAVKVLSMIAYVVMGWMIVPAVPMLLSSVSVACFAWLLAGGLSYTFGLIFFALGKNHAYMHCVWHIFVLAGTACQFISIFMLM</sequence>
<dbReference type="GO" id="GO:0140911">
    <property type="term" value="F:pore-forming activity"/>
    <property type="evidence" value="ECO:0007669"/>
    <property type="project" value="InterPro"/>
</dbReference>
<proteinExistence type="inferred from homology"/>
<evidence type="ECO:0000256" key="5">
    <source>
        <dbReference type="ARBA" id="ARBA00022989"/>
    </source>
</evidence>
<evidence type="ECO:0000256" key="1">
    <source>
        <dbReference type="ARBA" id="ARBA00004651"/>
    </source>
</evidence>
<gene>
    <name evidence="9" type="ORF">IAB94_03100</name>
</gene>
<evidence type="ECO:0000313" key="9">
    <source>
        <dbReference type="EMBL" id="HIR67020.1"/>
    </source>
</evidence>
<dbReference type="Proteomes" id="UP000823913">
    <property type="component" value="Unassembled WGS sequence"/>
</dbReference>
<reference evidence="9" key="1">
    <citation type="submission" date="2020-10" db="EMBL/GenBank/DDBJ databases">
        <authorList>
            <person name="Gilroy R."/>
        </authorList>
    </citation>
    <scope>NUCLEOTIDE SEQUENCE</scope>
    <source>
        <strain evidence="9">ChiW16-3235</strain>
    </source>
</reference>
<feature type="transmembrane region" description="Helical" evidence="8">
    <location>
        <begin position="182"/>
        <end position="201"/>
    </location>
</feature>
<protein>
    <submittedName>
        <fullName evidence="9">Hemolysin III family protein</fullName>
    </submittedName>
</protein>
<feature type="transmembrane region" description="Helical" evidence="8">
    <location>
        <begin position="125"/>
        <end position="144"/>
    </location>
</feature>